<dbReference type="GO" id="GO:0045467">
    <property type="term" value="P:R7 cell development"/>
    <property type="evidence" value="ECO:0007669"/>
    <property type="project" value="UniProtKB-ARBA"/>
</dbReference>
<dbReference type="InterPro" id="IPR051095">
    <property type="entry name" value="Dros_DevTransReg"/>
</dbReference>
<feature type="region of interest" description="Disordered" evidence="14">
    <location>
        <begin position="721"/>
        <end position="758"/>
    </location>
</feature>
<evidence type="ECO:0000259" key="16">
    <source>
        <dbReference type="PROSITE" id="PS50950"/>
    </source>
</evidence>
<organism evidence="17 18">
    <name type="scientific">Exocentrus adspersus</name>
    <dbReference type="NCBI Taxonomy" id="1586481"/>
    <lineage>
        <taxon>Eukaryota</taxon>
        <taxon>Metazoa</taxon>
        <taxon>Ecdysozoa</taxon>
        <taxon>Arthropoda</taxon>
        <taxon>Hexapoda</taxon>
        <taxon>Insecta</taxon>
        <taxon>Pterygota</taxon>
        <taxon>Neoptera</taxon>
        <taxon>Endopterygota</taxon>
        <taxon>Coleoptera</taxon>
        <taxon>Polyphaga</taxon>
        <taxon>Cucujiformia</taxon>
        <taxon>Chrysomeloidea</taxon>
        <taxon>Cerambycidae</taxon>
        <taxon>Lamiinae</taxon>
        <taxon>Acanthocinini</taxon>
        <taxon>Exocentrus</taxon>
    </lineage>
</organism>
<dbReference type="SUPFAM" id="SSF57716">
    <property type="entry name" value="Glucocorticoid receptor-like (DNA-binding domain)"/>
    <property type="match status" value="1"/>
</dbReference>
<evidence type="ECO:0000256" key="6">
    <source>
        <dbReference type="ARBA" id="ARBA00022833"/>
    </source>
</evidence>
<sequence>MNAFTSHTCVYRNCKNTTRNTEGISFFRFPMSNRFRLEEWKSNCGNYTMDTENLRNRLVCERHFHPKDIIVNSKRKLLCRHAVPIDYSLVYQPDSMPLEQRLKTPSEQEPVLQSQPLSPTKLKVTRQSTRPVLSLPKPITPEPPNEEVCLRWNSHHSNMQSSFPSLLVREQYVDVTLVAEGHSLRCHRLILSSCSPYFEEVLSGISPFQHPVLFMKDIPFWVLKSLCDFMYAGEVHIYQNRLEQLLAVAESLKIKGLAGKTESSCNDEVKKEEPPKPPKEEKKEEKEIKEKKRTAQQNIEPTPRTSSRAVRSMYSSRKSERVTKEKETLSKRGILDPLDLLEPVYEEVTKDTMPPAKVREVKSVPVRRGKLKKRKFTDEHEESPPPLLLSRKGTRSRPNVKIPKYYHSHYERVPDTATIVREPHTSQPDPLLQLEEIKTEPIDVVDDVIEIEDNVVGFTDVSDLPHDEEIMGNYDSPIVNPNDKPSKQGEDTGSLPFNKISLVAQPIIMDVHSIEGGKSGSALQIIDLDKLKGTSDGFRSNDDPLSSSKVVEDPLNLVVNVVGKVGGADSFTITNVETVTEALEDNAKRNDEERKEAEEDSTEDAAKEKADTQTQGNVIVSDTSKSAGILIQAVEITPVADAGSEEETQSQSSEEAIDTPVDKLHVNETEETDTSEKGVLELGFHIEKVATEQFSEVVNINEDCVNELGFQITNVVSGQLDSDPSDAGTVSNHLPEKQSGTVEELNSPAGTTELGCHLPETQKRRLEALRNQIPPEGMTELNSHSAETQTHSGTVEESNSSEASTELNSHLPEAESGSVEESNSIEGAAGLNSVDVPETETDSTAKTAEANSAMFQSSDSMSEETRFLAESLEKLLDE</sequence>
<dbReference type="GO" id="GO:0008270">
    <property type="term" value="F:zinc ion binding"/>
    <property type="evidence" value="ECO:0007669"/>
    <property type="project" value="UniProtKB-KW"/>
</dbReference>
<dbReference type="GO" id="GO:0003677">
    <property type="term" value="F:DNA binding"/>
    <property type="evidence" value="ECO:0007669"/>
    <property type="project" value="UniProtKB-UniRule"/>
</dbReference>
<evidence type="ECO:0000313" key="17">
    <source>
        <dbReference type="EMBL" id="KAJ8917348.1"/>
    </source>
</evidence>
<dbReference type="SMART" id="SM00225">
    <property type="entry name" value="BTB"/>
    <property type="match status" value="1"/>
</dbReference>
<dbReference type="AlphaFoldDB" id="A0AAV8VSW5"/>
<feature type="compositionally biased region" description="Polar residues" evidence="14">
    <location>
        <begin position="721"/>
        <end position="732"/>
    </location>
</feature>
<keyword evidence="4 13" id="KW-0863">Zinc-finger</keyword>
<name>A0AAV8VSW5_9CUCU</name>
<feature type="compositionally biased region" description="Basic and acidic residues" evidence="14">
    <location>
        <begin position="585"/>
        <end position="597"/>
    </location>
</feature>
<evidence type="ECO:0000256" key="5">
    <source>
        <dbReference type="ARBA" id="ARBA00022782"/>
    </source>
</evidence>
<feature type="region of interest" description="Disordered" evidence="14">
    <location>
        <begin position="263"/>
        <end position="328"/>
    </location>
</feature>
<dbReference type="InterPro" id="IPR011333">
    <property type="entry name" value="SKP1/BTB/POZ_sf"/>
</dbReference>
<feature type="region of interest" description="Disordered" evidence="14">
    <location>
        <begin position="776"/>
        <end position="878"/>
    </location>
</feature>
<evidence type="ECO:0000256" key="4">
    <source>
        <dbReference type="ARBA" id="ARBA00022771"/>
    </source>
</evidence>
<protein>
    <recommendedName>
        <fullName evidence="19">BTB domain-containing protein</fullName>
    </recommendedName>
</protein>
<feature type="region of interest" description="Disordered" evidence="14">
    <location>
        <begin position="638"/>
        <end position="676"/>
    </location>
</feature>
<evidence type="ECO:0000256" key="2">
    <source>
        <dbReference type="ARBA" id="ARBA00022473"/>
    </source>
</evidence>
<feature type="compositionally biased region" description="Basic and acidic residues" evidence="14">
    <location>
        <begin position="317"/>
        <end position="328"/>
    </location>
</feature>
<dbReference type="GO" id="GO:0007526">
    <property type="term" value="P:larval somatic muscle development"/>
    <property type="evidence" value="ECO:0007669"/>
    <property type="project" value="UniProtKB-ARBA"/>
</dbReference>
<evidence type="ECO:0000256" key="1">
    <source>
        <dbReference type="ARBA" id="ARBA00004123"/>
    </source>
</evidence>
<dbReference type="GO" id="GO:0048813">
    <property type="term" value="P:dendrite morphogenesis"/>
    <property type="evidence" value="ECO:0007669"/>
    <property type="project" value="UniProtKB-ARBA"/>
</dbReference>
<evidence type="ECO:0000256" key="13">
    <source>
        <dbReference type="PROSITE-ProRule" id="PRU00309"/>
    </source>
</evidence>
<feature type="compositionally biased region" description="Basic and acidic residues" evidence="14">
    <location>
        <begin position="863"/>
        <end position="878"/>
    </location>
</feature>
<gene>
    <name evidence="17" type="ORF">NQ315_002370</name>
</gene>
<dbReference type="PROSITE" id="PS50097">
    <property type="entry name" value="BTB"/>
    <property type="match status" value="1"/>
</dbReference>
<evidence type="ECO:0000256" key="3">
    <source>
        <dbReference type="ARBA" id="ARBA00022723"/>
    </source>
</evidence>
<dbReference type="SUPFAM" id="SSF54695">
    <property type="entry name" value="POZ domain"/>
    <property type="match status" value="1"/>
</dbReference>
<dbReference type="Pfam" id="PF00651">
    <property type="entry name" value="BTB"/>
    <property type="match status" value="1"/>
</dbReference>
<evidence type="ECO:0000256" key="14">
    <source>
        <dbReference type="SAM" id="MobiDB-lite"/>
    </source>
</evidence>
<keyword evidence="6" id="KW-0862">Zinc</keyword>
<feature type="compositionally biased region" description="Basic and acidic residues" evidence="14">
    <location>
        <begin position="267"/>
        <end position="290"/>
    </location>
</feature>
<comment type="caution">
    <text evidence="17">The sequence shown here is derived from an EMBL/GenBank/DDBJ whole genome shotgun (WGS) entry which is preliminary data.</text>
</comment>
<evidence type="ECO:0000256" key="9">
    <source>
        <dbReference type="ARBA" id="ARBA00023125"/>
    </source>
</evidence>
<feature type="compositionally biased region" description="Polar residues" evidence="14">
    <location>
        <begin position="295"/>
        <end position="316"/>
    </location>
</feature>
<keyword evidence="10" id="KW-0804">Transcription</keyword>
<dbReference type="InterPro" id="IPR000210">
    <property type="entry name" value="BTB/POZ_dom"/>
</dbReference>
<accession>A0AAV8VSW5</accession>
<dbReference type="GO" id="GO:0008406">
    <property type="term" value="P:gonad development"/>
    <property type="evidence" value="ECO:0007669"/>
    <property type="project" value="UniProtKB-ARBA"/>
</dbReference>
<feature type="compositionally biased region" description="Polar residues" evidence="14">
    <location>
        <begin position="842"/>
        <end position="860"/>
    </location>
</feature>
<dbReference type="InterPro" id="IPR006612">
    <property type="entry name" value="THAP_Znf"/>
</dbReference>
<evidence type="ECO:0000256" key="7">
    <source>
        <dbReference type="ARBA" id="ARBA00022902"/>
    </source>
</evidence>
<dbReference type="Gene3D" id="3.30.710.10">
    <property type="entry name" value="Potassium Channel Kv1.1, Chain A"/>
    <property type="match status" value="1"/>
</dbReference>
<keyword evidence="8" id="KW-0805">Transcription regulation</keyword>
<dbReference type="Pfam" id="PF05485">
    <property type="entry name" value="THAP"/>
    <property type="match status" value="1"/>
</dbReference>
<dbReference type="SMART" id="SM00692">
    <property type="entry name" value="DM3"/>
    <property type="match status" value="1"/>
</dbReference>
<dbReference type="PANTHER" id="PTHR23110">
    <property type="entry name" value="BTB DOMAIN TRANSCRIPTION FACTOR"/>
    <property type="match status" value="1"/>
</dbReference>
<feature type="region of interest" description="Disordered" evidence="14">
    <location>
        <begin position="583"/>
        <end position="615"/>
    </location>
</feature>
<reference evidence="17 18" key="1">
    <citation type="journal article" date="2023" name="Insect Mol. Biol.">
        <title>Genome sequencing provides insights into the evolution of gene families encoding plant cell wall-degrading enzymes in longhorned beetles.</title>
        <authorList>
            <person name="Shin N.R."/>
            <person name="Okamura Y."/>
            <person name="Kirsch R."/>
            <person name="Pauchet Y."/>
        </authorList>
    </citation>
    <scope>NUCLEOTIDE SEQUENCE [LARGE SCALE GENOMIC DNA]</scope>
    <source>
        <strain evidence="17">EAD_L_NR</strain>
    </source>
</reference>
<dbReference type="PROSITE" id="PS50950">
    <property type="entry name" value="ZF_THAP"/>
    <property type="match status" value="1"/>
</dbReference>
<comment type="function">
    <text evidence="12">Putative transcription factor required for axon growth and guidance in the central and peripheral nervous systems. Repels CNS axons away from the midline by promoting the expression of the midline repellent sli and its receptor robo.</text>
</comment>
<dbReference type="GO" id="GO:0005634">
    <property type="term" value="C:nucleus"/>
    <property type="evidence" value="ECO:0007669"/>
    <property type="project" value="UniProtKB-SubCell"/>
</dbReference>
<dbReference type="GO" id="GO:0045476">
    <property type="term" value="P:nurse cell apoptotic process"/>
    <property type="evidence" value="ECO:0007669"/>
    <property type="project" value="UniProtKB-ARBA"/>
</dbReference>
<keyword evidence="7" id="KW-0524">Neurogenesis</keyword>
<keyword evidence="5" id="KW-0221">Differentiation</keyword>
<dbReference type="SMART" id="SM00980">
    <property type="entry name" value="THAP"/>
    <property type="match status" value="1"/>
</dbReference>
<keyword evidence="3" id="KW-0479">Metal-binding</keyword>
<evidence type="ECO:0000256" key="10">
    <source>
        <dbReference type="ARBA" id="ARBA00023163"/>
    </source>
</evidence>
<proteinExistence type="predicted"/>
<feature type="domain" description="BTB" evidence="15">
    <location>
        <begin position="173"/>
        <end position="239"/>
    </location>
</feature>
<evidence type="ECO:0008006" key="19">
    <source>
        <dbReference type="Google" id="ProtNLM"/>
    </source>
</evidence>
<feature type="region of interest" description="Disordered" evidence="14">
    <location>
        <begin position="473"/>
        <end position="494"/>
    </location>
</feature>
<dbReference type="GO" id="GO:0006357">
    <property type="term" value="P:regulation of transcription by RNA polymerase II"/>
    <property type="evidence" value="ECO:0007669"/>
    <property type="project" value="TreeGrafter"/>
</dbReference>
<evidence type="ECO:0000256" key="8">
    <source>
        <dbReference type="ARBA" id="ARBA00023015"/>
    </source>
</evidence>
<feature type="compositionally biased region" description="Polar residues" evidence="14">
    <location>
        <begin position="780"/>
        <end position="808"/>
    </location>
</feature>
<dbReference type="GO" id="GO:0016199">
    <property type="term" value="P:axon midline choice point recognition"/>
    <property type="evidence" value="ECO:0007669"/>
    <property type="project" value="UniProtKB-ARBA"/>
</dbReference>
<dbReference type="Proteomes" id="UP001159042">
    <property type="component" value="Unassembled WGS sequence"/>
</dbReference>
<keyword evidence="11" id="KW-0539">Nucleus</keyword>
<dbReference type="PANTHER" id="PTHR23110:SF111">
    <property type="entry name" value="LONGITUDINALS LACKING PROTEIN, ISOFORMS F_I_K_T"/>
    <property type="match status" value="1"/>
</dbReference>
<evidence type="ECO:0000256" key="11">
    <source>
        <dbReference type="ARBA" id="ARBA00023242"/>
    </source>
</evidence>
<feature type="compositionally biased region" description="Basic and acidic residues" evidence="14">
    <location>
        <begin position="660"/>
        <end position="676"/>
    </location>
</feature>
<keyword evidence="9 13" id="KW-0238">DNA-binding</keyword>
<keyword evidence="2" id="KW-0217">Developmental protein</keyword>
<evidence type="ECO:0000259" key="15">
    <source>
        <dbReference type="PROSITE" id="PS50097"/>
    </source>
</evidence>
<comment type="subcellular location">
    <subcellularLocation>
        <location evidence="1">Nucleus</location>
    </subcellularLocation>
</comment>
<dbReference type="GO" id="GO:0035167">
    <property type="term" value="P:larval lymph gland hemopoiesis"/>
    <property type="evidence" value="ECO:0007669"/>
    <property type="project" value="UniProtKB-ARBA"/>
</dbReference>
<feature type="domain" description="THAP-type" evidence="16">
    <location>
        <begin position="1"/>
        <end position="87"/>
    </location>
</feature>
<dbReference type="GO" id="GO:0007464">
    <property type="term" value="P:R3/R4 cell fate commitment"/>
    <property type="evidence" value="ECO:0007669"/>
    <property type="project" value="UniProtKB-ARBA"/>
</dbReference>
<keyword evidence="18" id="KW-1185">Reference proteome</keyword>
<evidence type="ECO:0000313" key="18">
    <source>
        <dbReference type="Proteomes" id="UP001159042"/>
    </source>
</evidence>
<evidence type="ECO:0000256" key="12">
    <source>
        <dbReference type="ARBA" id="ARBA00037382"/>
    </source>
</evidence>
<dbReference type="EMBL" id="JANEYG010000034">
    <property type="protein sequence ID" value="KAJ8917348.1"/>
    <property type="molecule type" value="Genomic_DNA"/>
</dbReference>
<feature type="region of interest" description="Disordered" evidence="14">
    <location>
        <begin position="369"/>
        <end position="399"/>
    </location>
</feature>
<dbReference type="CDD" id="cd18315">
    <property type="entry name" value="BTB_POZ_BAB-like"/>
    <property type="match status" value="1"/>
</dbReference>